<comment type="caution">
    <text evidence="10">The sequence shown here is derived from an EMBL/GenBank/DDBJ whole genome shotgun (WGS) entry which is preliminary data.</text>
</comment>
<dbReference type="SUPFAM" id="SSF51905">
    <property type="entry name" value="FAD/NAD(P)-binding domain"/>
    <property type="match status" value="1"/>
</dbReference>
<evidence type="ECO:0000256" key="4">
    <source>
        <dbReference type="ARBA" id="ARBA00023002"/>
    </source>
</evidence>
<accession>A0A074LHY2</accession>
<comment type="similarity">
    <text evidence="1">Belongs to the class-I pyridine nucleotide-disulfide oxidoreductase family.</text>
</comment>
<dbReference type="InterPro" id="IPR001100">
    <property type="entry name" value="Pyr_nuc-diS_OxRdtase"/>
</dbReference>
<dbReference type="STRING" id="1048983.EL17_13790"/>
<dbReference type="PANTHER" id="PTHR43014:SF2">
    <property type="entry name" value="MERCURIC REDUCTASE"/>
    <property type="match status" value="1"/>
</dbReference>
<keyword evidence="11" id="KW-1185">Reference proteome</keyword>
<organism evidence="10 11">
    <name type="scientific">Anditalea andensis</name>
    <dbReference type="NCBI Taxonomy" id="1048983"/>
    <lineage>
        <taxon>Bacteria</taxon>
        <taxon>Pseudomonadati</taxon>
        <taxon>Bacteroidota</taxon>
        <taxon>Cytophagia</taxon>
        <taxon>Cytophagales</taxon>
        <taxon>Cytophagaceae</taxon>
        <taxon>Anditalea</taxon>
    </lineage>
</organism>
<dbReference type="Pfam" id="PF07992">
    <property type="entry name" value="Pyr_redox_2"/>
    <property type="match status" value="1"/>
</dbReference>
<dbReference type="eggNOG" id="COG1249">
    <property type="taxonomic scope" value="Bacteria"/>
</dbReference>
<dbReference type="EMBL" id="JMIH01000022">
    <property type="protein sequence ID" value="KEO73407.1"/>
    <property type="molecule type" value="Genomic_DNA"/>
</dbReference>
<dbReference type="Pfam" id="PF02852">
    <property type="entry name" value="Pyr_redox_dim"/>
    <property type="match status" value="1"/>
</dbReference>
<dbReference type="PIRSF" id="PIRSF000350">
    <property type="entry name" value="Mercury_reductase_MerA"/>
    <property type="match status" value="1"/>
</dbReference>
<gene>
    <name evidence="10" type="ORF">EL17_13790</name>
</gene>
<feature type="binding site" evidence="6">
    <location>
        <position position="270"/>
    </location>
    <ligand>
        <name>NAD(+)</name>
        <dbReference type="ChEBI" id="CHEBI:57540"/>
    </ligand>
</feature>
<feature type="binding site" evidence="6">
    <location>
        <position position="50"/>
    </location>
    <ligand>
        <name>FAD</name>
        <dbReference type="ChEBI" id="CHEBI:57692"/>
    </ligand>
</feature>
<dbReference type="Gene3D" id="3.30.390.30">
    <property type="match status" value="1"/>
</dbReference>
<feature type="disulfide bond" description="Redox-active" evidence="7">
    <location>
        <begin position="41"/>
        <end position="46"/>
    </location>
</feature>
<name>A0A074LHY2_9BACT</name>
<evidence type="ECO:0000256" key="2">
    <source>
        <dbReference type="ARBA" id="ARBA00022630"/>
    </source>
</evidence>
<dbReference type="Proteomes" id="UP000027821">
    <property type="component" value="Unassembled WGS sequence"/>
</dbReference>
<dbReference type="PANTHER" id="PTHR43014">
    <property type="entry name" value="MERCURIC REDUCTASE"/>
    <property type="match status" value="1"/>
</dbReference>
<dbReference type="Gene3D" id="3.50.50.60">
    <property type="entry name" value="FAD/NAD(P)-binding domain"/>
    <property type="match status" value="2"/>
</dbReference>
<feature type="binding site" evidence="6">
    <location>
        <begin position="180"/>
        <end position="187"/>
    </location>
    <ligand>
        <name>NAD(+)</name>
        <dbReference type="ChEBI" id="CHEBI:57540"/>
    </ligand>
</feature>
<evidence type="ECO:0000256" key="5">
    <source>
        <dbReference type="PIRSR" id="PIRSR000350-2"/>
    </source>
</evidence>
<comment type="cofactor">
    <cofactor evidence="6">
        <name>FAD</name>
        <dbReference type="ChEBI" id="CHEBI:57692"/>
    </cofactor>
    <text evidence="6">Binds 1 FAD per subunit.</text>
</comment>
<evidence type="ECO:0000256" key="1">
    <source>
        <dbReference type="ARBA" id="ARBA00007532"/>
    </source>
</evidence>
<keyword evidence="6" id="KW-0547">Nucleotide-binding</keyword>
<feature type="domain" description="FAD/NAD(P)-binding" evidence="9">
    <location>
        <begin position="5"/>
        <end position="325"/>
    </location>
</feature>
<dbReference type="InterPro" id="IPR036188">
    <property type="entry name" value="FAD/NAD-bd_sf"/>
</dbReference>
<evidence type="ECO:0000259" key="8">
    <source>
        <dbReference type="Pfam" id="PF02852"/>
    </source>
</evidence>
<evidence type="ECO:0000313" key="11">
    <source>
        <dbReference type="Proteomes" id="UP000027821"/>
    </source>
</evidence>
<feature type="active site" description="Proton acceptor" evidence="5">
    <location>
        <position position="444"/>
    </location>
</feature>
<proteinExistence type="inferred from homology"/>
<dbReference type="FunFam" id="3.30.390.30:FF:000001">
    <property type="entry name" value="Dihydrolipoyl dehydrogenase"/>
    <property type="match status" value="1"/>
</dbReference>
<evidence type="ECO:0000259" key="9">
    <source>
        <dbReference type="Pfam" id="PF07992"/>
    </source>
</evidence>
<reference evidence="10 11" key="1">
    <citation type="submission" date="2014-04" db="EMBL/GenBank/DDBJ databases">
        <title>Characterization and application of a salt tolerant electro-active bacterium.</title>
        <authorList>
            <person name="Yang L."/>
            <person name="Wei S."/>
            <person name="Tay Q.X.M."/>
        </authorList>
    </citation>
    <scope>NUCLEOTIDE SEQUENCE [LARGE SCALE GENOMIC DNA]</scope>
    <source>
        <strain evidence="10 11">LY1</strain>
    </source>
</reference>
<dbReference type="InterPro" id="IPR016156">
    <property type="entry name" value="FAD/NAD-linked_Rdtase_dimer_sf"/>
</dbReference>
<dbReference type="OrthoDB" id="9800167at2"/>
<evidence type="ECO:0000256" key="7">
    <source>
        <dbReference type="PIRSR" id="PIRSR000350-4"/>
    </source>
</evidence>
<dbReference type="SUPFAM" id="SSF55424">
    <property type="entry name" value="FAD/NAD-linked reductases, dimerisation (C-terminal) domain"/>
    <property type="match status" value="1"/>
</dbReference>
<feature type="binding site" evidence="6">
    <location>
        <position position="114"/>
    </location>
    <ligand>
        <name>FAD</name>
        <dbReference type="ChEBI" id="CHEBI:57692"/>
    </ligand>
</feature>
<keyword evidence="3 6" id="KW-0274">FAD</keyword>
<dbReference type="PRINTS" id="PR00368">
    <property type="entry name" value="FADPNR"/>
</dbReference>
<feature type="domain" description="Pyridine nucleotide-disulphide oxidoreductase dimerisation" evidence="8">
    <location>
        <begin position="346"/>
        <end position="453"/>
    </location>
</feature>
<keyword evidence="2" id="KW-0285">Flavoprotein</keyword>
<sequence length="461" mass="50536">MQKFDAIIIGAGQSGMPLAKKISGIGLQVALIEKRVIGGTCINDGCSPTKTMIASARVAHMVSRAADYGVNVSDYSIDQKKIRSRKEKIVQLFRKGAIKGLEKAEGVTVLQGLGRFTGPKQVEVVQQDGGVLQLEAENIFIDTGAQPVIPPIEGIEDIPYLTSTTIMELEETPEHLIIIGGGYIGLEFAQMFSRFGSQVTILDKGSQLVPKEDEDVCEAVSKIFKEEGIGTVFKAQVEKLEKAGNGIHITYLQEGILKTVIGTHLLIAIGRKPSTEKLQLSDSQIDTDEKGYILVNEHYETSCKGVYALGDVLGETPFTHMAYHDAHVVFKCVYENTWISKKDRLVPYCIFIDPQLARVGLNERQAKEQGIDYVVGKHWMKHAGRPLEIDETSGFFKILVNPKNNQILGATILSIDGGEIMTIIQMIMLGGLTTDVIRYLPIAHPTLAENLNNLMGQVGKE</sequence>
<dbReference type="PRINTS" id="PR00411">
    <property type="entry name" value="PNDRDTASEI"/>
</dbReference>
<evidence type="ECO:0000313" key="10">
    <source>
        <dbReference type="EMBL" id="KEO73407.1"/>
    </source>
</evidence>
<dbReference type="AlphaFoldDB" id="A0A074LHY2"/>
<protein>
    <submittedName>
        <fullName evidence="10">Mercuric reductase</fullName>
    </submittedName>
</protein>
<dbReference type="InterPro" id="IPR023753">
    <property type="entry name" value="FAD/NAD-binding_dom"/>
</dbReference>
<evidence type="ECO:0000256" key="6">
    <source>
        <dbReference type="PIRSR" id="PIRSR000350-3"/>
    </source>
</evidence>
<evidence type="ECO:0000256" key="3">
    <source>
        <dbReference type="ARBA" id="ARBA00022827"/>
    </source>
</evidence>
<dbReference type="GO" id="GO:0050660">
    <property type="term" value="F:flavin adenine dinucleotide binding"/>
    <property type="evidence" value="ECO:0007669"/>
    <property type="project" value="TreeGrafter"/>
</dbReference>
<dbReference type="InterPro" id="IPR004099">
    <property type="entry name" value="Pyr_nucl-diS_OxRdtase_dimer"/>
</dbReference>
<keyword evidence="4" id="KW-0560">Oxidoreductase</keyword>
<dbReference type="GO" id="GO:0003955">
    <property type="term" value="F:NAD(P)H dehydrogenase (quinone) activity"/>
    <property type="evidence" value="ECO:0007669"/>
    <property type="project" value="TreeGrafter"/>
</dbReference>
<keyword evidence="6" id="KW-0520">NAD</keyword>
<feature type="binding site" evidence="6">
    <location>
        <position position="311"/>
    </location>
    <ligand>
        <name>FAD</name>
        <dbReference type="ChEBI" id="CHEBI:57692"/>
    </ligand>
</feature>
<dbReference type="RefSeq" id="WP_035075390.1">
    <property type="nucleotide sequence ID" value="NZ_JMIH01000022.1"/>
</dbReference>